<dbReference type="GO" id="GO:0007051">
    <property type="term" value="P:spindle organization"/>
    <property type="evidence" value="ECO:0007669"/>
    <property type="project" value="TreeGrafter"/>
</dbReference>
<proteinExistence type="predicted"/>
<dbReference type="GO" id="GO:0000278">
    <property type="term" value="P:mitotic cell cycle"/>
    <property type="evidence" value="ECO:0007669"/>
    <property type="project" value="TreeGrafter"/>
</dbReference>
<keyword evidence="4" id="KW-0112">Calmodulin-binding</keyword>
<evidence type="ECO:0000313" key="6">
    <source>
        <dbReference type="EMBL" id="EEC48881.1"/>
    </source>
</evidence>
<name>B7FY85_PHATC</name>
<feature type="compositionally biased region" description="Low complexity" evidence="5">
    <location>
        <begin position="85"/>
        <end position="96"/>
    </location>
</feature>
<gene>
    <name evidence="6" type="ORF">PHATRDRAFT_45604</name>
</gene>
<dbReference type="GO" id="GO:0005516">
    <property type="term" value="F:calmodulin binding"/>
    <property type="evidence" value="ECO:0007669"/>
    <property type="project" value="UniProtKB-KW"/>
</dbReference>
<dbReference type="PANTHER" id="PTHR22706">
    <property type="entry name" value="ASSEMBLY FACTOR FOR SPINDLE MICROTUBULES"/>
    <property type="match status" value="1"/>
</dbReference>
<keyword evidence="7" id="KW-1185">Reference proteome</keyword>
<evidence type="ECO:0000256" key="4">
    <source>
        <dbReference type="ARBA" id="ARBA00022860"/>
    </source>
</evidence>
<dbReference type="PaxDb" id="2850-Phatr45604"/>
<feature type="region of interest" description="Disordered" evidence="5">
    <location>
        <begin position="59"/>
        <end position="96"/>
    </location>
</feature>
<dbReference type="GO" id="GO:0005737">
    <property type="term" value="C:cytoplasm"/>
    <property type="evidence" value="ECO:0007669"/>
    <property type="project" value="UniProtKB-SubCell"/>
</dbReference>
<feature type="compositionally biased region" description="Low complexity" evidence="5">
    <location>
        <begin position="282"/>
        <end position="302"/>
    </location>
</feature>
<evidence type="ECO:0000313" key="7">
    <source>
        <dbReference type="Proteomes" id="UP000000759"/>
    </source>
</evidence>
<keyword evidence="3" id="KW-0677">Repeat</keyword>
<dbReference type="PANTHER" id="PTHR22706:SF1">
    <property type="entry name" value="ASSEMBLY FACTOR FOR SPINDLE MICROTUBULES"/>
    <property type="match status" value="1"/>
</dbReference>
<keyword evidence="2" id="KW-0963">Cytoplasm</keyword>
<dbReference type="STRING" id="556484.B7FY85"/>
<dbReference type="EMBL" id="CM000610">
    <property type="protein sequence ID" value="EEC48881.1"/>
    <property type="molecule type" value="Genomic_DNA"/>
</dbReference>
<dbReference type="InterPro" id="IPR000048">
    <property type="entry name" value="IQ_motif_EF-hand-BS"/>
</dbReference>
<dbReference type="KEGG" id="pti:PHATRDRAFT_45604"/>
<sequence>MGLEAMVRSDKEIAPAFPSVGDDRDSDTPSFVQLVANVHFVPRRRVPVMPLVLNRTKTTADIKRTAPPDGAENNVHDETSPTELSASSCTPTATPTRESHVANANIATPDTEEWECDATPLLLRRMRSLDIDWSDTSPFPSRQRPNRLDDDIETASMLSMGSTSFVSSTPRRNPTRPRNPIAVIVTTPDFPSTRCRRASNTNTHSPSDSVFDRLYQHGRAKIRAERERSTQYPSRTTNRSANTFRQRGSSGMSIISSDSPLHPSEDSIYERLYRNETRSPRRLSTWSPSDSSSLQSSTSSWQRRLDYTPPMDVRKRRQRSRLTSRSANSTNASTAEATVNANSVFERLYRREPRPRSNLYSLPIHQRRLPSVNGTKRQITESIGCSAASHPENPSDSELELLAHEISLLTKEGHVTDDGSTSTTTRKDSELSMLAQELALLADGLEDEDSEDMRGFELVEPNLSSTWWIESQIIALQAAWRLRQRRAALNRERKYAITIQAYWRVYQVRKQRWLAFTKILEIQKVIRGYLARQMFRNMINRWNGDRHEVASISVLQRAWRSLSARQKFRGTKLSVLKVQATWRMYVQRTSYQDILERLENESFRSLFGNSKTLHDNDDFIGSHISDRANVDRFQILRTIETKIHERIP</sequence>
<protein>
    <submittedName>
        <fullName evidence="6">Uncharacterized protein</fullName>
    </submittedName>
</protein>
<reference evidence="7" key="2">
    <citation type="submission" date="2008-08" db="EMBL/GenBank/DDBJ databases">
        <authorList>
            <consortium name="Diatom Consortium"/>
            <person name="Grigoriev I."/>
            <person name="Grimwood J."/>
            <person name="Kuo A."/>
            <person name="Otillar R.P."/>
            <person name="Salamov A."/>
            <person name="Detter J.C."/>
            <person name="Lindquist E."/>
            <person name="Shapiro H."/>
            <person name="Lucas S."/>
            <person name="Glavina del Rio T."/>
            <person name="Pitluck S."/>
            <person name="Rokhsar D."/>
            <person name="Bowler C."/>
        </authorList>
    </citation>
    <scope>GENOME REANNOTATION</scope>
    <source>
        <strain evidence="7">CCAP 1055/1</strain>
    </source>
</reference>
<evidence type="ECO:0000256" key="2">
    <source>
        <dbReference type="ARBA" id="ARBA00022490"/>
    </source>
</evidence>
<feature type="region of interest" description="Disordered" evidence="5">
    <location>
        <begin position="278"/>
        <end position="335"/>
    </location>
</feature>
<feature type="compositionally biased region" description="Polar residues" evidence="5">
    <location>
        <begin position="230"/>
        <end position="247"/>
    </location>
</feature>
<dbReference type="InterPro" id="IPR027417">
    <property type="entry name" value="P-loop_NTPase"/>
</dbReference>
<reference evidence="6 7" key="1">
    <citation type="journal article" date="2008" name="Nature">
        <title>The Phaeodactylum genome reveals the evolutionary history of diatom genomes.</title>
        <authorList>
            <person name="Bowler C."/>
            <person name="Allen A.E."/>
            <person name="Badger J.H."/>
            <person name="Grimwood J."/>
            <person name="Jabbari K."/>
            <person name="Kuo A."/>
            <person name="Maheswari U."/>
            <person name="Martens C."/>
            <person name="Maumus F."/>
            <person name="Otillar R.P."/>
            <person name="Rayko E."/>
            <person name="Salamov A."/>
            <person name="Vandepoele K."/>
            <person name="Beszteri B."/>
            <person name="Gruber A."/>
            <person name="Heijde M."/>
            <person name="Katinka M."/>
            <person name="Mock T."/>
            <person name="Valentin K."/>
            <person name="Verret F."/>
            <person name="Berges J.A."/>
            <person name="Brownlee C."/>
            <person name="Cadoret J.P."/>
            <person name="Chiovitti A."/>
            <person name="Choi C.J."/>
            <person name="Coesel S."/>
            <person name="De Martino A."/>
            <person name="Detter J.C."/>
            <person name="Durkin C."/>
            <person name="Falciatore A."/>
            <person name="Fournet J."/>
            <person name="Haruta M."/>
            <person name="Huysman M.J."/>
            <person name="Jenkins B.D."/>
            <person name="Jiroutova K."/>
            <person name="Jorgensen R.E."/>
            <person name="Joubert Y."/>
            <person name="Kaplan A."/>
            <person name="Kroger N."/>
            <person name="Kroth P.G."/>
            <person name="La Roche J."/>
            <person name="Lindquist E."/>
            <person name="Lommer M."/>
            <person name="Martin-Jezequel V."/>
            <person name="Lopez P.J."/>
            <person name="Lucas S."/>
            <person name="Mangogna M."/>
            <person name="McGinnis K."/>
            <person name="Medlin L.K."/>
            <person name="Montsant A."/>
            <person name="Oudot-Le Secq M.P."/>
            <person name="Napoli C."/>
            <person name="Obornik M."/>
            <person name="Parker M.S."/>
            <person name="Petit J.L."/>
            <person name="Porcel B.M."/>
            <person name="Poulsen N."/>
            <person name="Robison M."/>
            <person name="Rychlewski L."/>
            <person name="Rynearson T.A."/>
            <person name="Schmutz J."/>
            <person name="Shapiro H."/>
            <person name="Siaut M."/>
            <person name="Stanley M."/>
            <person name="Sussman M.R."/>
            <person name="Taylor A.R."/>
            <person name="Vardi A."/>
            <person name="von Dassow P."/>
            <person name="Vyverman W."/>
            <person name="Willis A."/>
            <person name="Wyrwicz L.S."/>
            <person name="Rokhsar D.S."/>
            <person name="Weissenbach J."/>
            <person name="Armbrust E.V."/>
            <person name="Green B.R."/>
            <person name="Van de Peer Y."/>
            <person name="Grigoriev I.V."/>
        </authorList>
    </citation>
    <scope>NUCLEOTIDE SEQUENCE [LARGE SCALE GENOMIC DNA]</scope>
    <source>
        <strain evidence="6 7">CCAP 1055/1</strain>
    </source>
</reference>
<dbReference type="RefSeq" id="XP_002179895.1">
    <property type="nucleotide sequence ID" value="XM_002179859.1"/>
</dbReference>
<feature type="region of interest" description="Disordered" evidence="5">
    <location>
        <begin position="222"/>
        <end position="265"/>
    </location>
</feature>
<dbReference type="SUPFAM" id="SSF52540">
    <property type="entry name" value="P-loop containing nucleoside triphosphate hydrolases"/>
    <property type="match status" value="1"/>
</dbReference>
<dbReference type="Gene3D" id="1.20.5.190">
    <property type="match status" value="1"/>
</dbReference>
<dbReference type="HOGENOM" id="CLU_423053_0_0_1"/>
<dbReference type="CDD" id="cd23767">
    <property type="entry name" value="IQCD"/>
    <property type="match status" value="1"/>
</dbReference>
<evidence type="ECO:0000256" key="3">
    <source>
        <dbReference type="ARBA" id="ARBA00022737"/>
    </source>
</evidence>
<dbReference type="SMART" id="SM00015">
    <property type="entry name" value="IQ"/>
    <property type="match status" value="4"/>
</dbReference>
<dbReference type="GO" id="GO:0000922">
    <property type="term" value="C:spindle pole"/>
    <property type="evidence" value="ECO:0007669"/>
    <property type="project" value="TreeGrafter"/>
</dbReference>
<dbReference type="Proteomes" id="UP000000759">
    <property type="component" value="Chromosome 7"/>
</dbReference>
<accession>B7FY85</accession>
<dbReference type="PROSITE" id="PS50096">
    <property type="entry name" value="IQ"/>
    <property type="match status" value="2"/>
</dbReference>
<dbReference type="GO" id="GO:0051295">
    <property type="term" value="P:establishment of meiotic spindle localization"/>
    <property type="evidence" value="ECO:0007669"/>
    <property type="project" value="TreeGrafter"/>
</dbReference>
<dbReference type="GeneID" id="7200382"/>
<feature type="compositionally biased region" description="Low complexity" evidence="5">
    <location>
        <begin position="323"/>
        <end position="335"/>
    </location>
</feature>
<dbReference type="InParanoid" id="B7FY85"/>
<evidence type="ECO:0000256" key="1">
    <source>
        <dbReference type="ARBA" id="ARBA00004496"/>
    </source>
</evidence>
<feature type="compositionally biased region" description="Low complexity" evidence="5">
    <location>
        <begin position="248"/>
        <end position="259"/>
    </location>
</feature>
<evidence type="ECO:0000256" key="5">
    <source>
        <dbReference type="SAM" id="MobiDB-lite"/>
    </source>
</evidence>
<dbReference type="Pfam" id="PF00612">
    <property type="entry name" value="IQ"/>
    <property type="match status" value="4"/>
</dbReference>
<feature type="compositionally biased region" description="Polar residues" evidence="5">
    <location>
        <begin position="198"/>
        <end position="208"/>
    </location>
</feature>
<dbReference type="AlphaFoldDB" id="B7FY85"/>
<comment type="subcellular location">
    <subcellularLocation>
        <location evidence="1">Cytoplasm</location>
    </subcellularLocation>
</comment>
<feature type="region of interest" description="Disordered" evidence="5">
    <location>
        <begin position="192"/>
        <end position="211"/>
    </location>
</feature>
<dbReference type="InterPro" id="IPR051185">
    <property type="entry name" value="ASPM"/>
</dbReference>
<organism evidence="6 7">
    <name type="scientific">Phaeodactylum tricornutum (strain CCAP 1055/1)</name>
    <dbReference type="NCBI Taxonomy" id="556484"/>
    <lineage>
        <taxon>Eukaryota</taxon>
        <taxon>Sar</taxon>
        <taxon>Stramenopiles</taxon>
        <taxon>Ochrophyta</taxon>
        <taxon>Bacillariophyta</taxon>
        <taxon>Bacillariophyceae</taxon>
        <taxon>Bacillariophycidae</taxon>
        <taxon>Naviculales</taxon>
        <taxon>Phaeodactylaceae</taxon>
        <taxon>Phaeodactylum</taxon>
    </lineage>
</organism>